<feature type="binding site" evidence="7">
    <location>
        <position position="262"/>
    </location>
    <ligand>
        <name>3',5'-cyclic AMP</name>
        <dbReference type="ChEBI" id="CHEBI:58165"/>
        <label>1</label>
    </ligand>
</feature>
<dbReference type="PANTHER" id="PTHR11635:SF152">
    <property type="entry name" value="CAMP-DEPENDENT PROTEIN KINASE TYPE I REGULATORY SUBUNIT-RELATED"/>
    <property type="match status" value="1"/>
</dbReference>
<keyword evidence="2" id="KW-0597">Phosphoprotein</keyword>
<dbReference type="OrthoDB" id="417078at2759"/>
<organism evidence="10 11">
    <name type="scientific">Protopolystoma xenopodis</name>
    <dbReference type="NCBI Taxonomy" id="117903"/>
    <lineage>
        <taxon>Eukaryota</taxon>
        <taxon>Metazoa</taxon>
        <taxon>Spiralia</taxon>
        <taxon>Lophotrochozoa</taxon>
        <taxon>Platyhelminthes</taxon>
        <taxon>Monogenea</taxon>
        <taxon>Polyopisthocotylea</taxon>
        <taxon>Polystomatidea</taxon>
        <taxon>Polystomatidae</taxon>
        <taxon>Protopolystoma</taxon>
    </lineage>
</organism>
<dbReference type="Proteomes" id="UP000784294">
    <property type="component" value="Unassembled WGS sequence"/>
</dbReference>
<dbReference type="AlphaFoldDB" id="A0A448WZQ8"/>
<dbReference type="PROSITE" id="PS00889">
    <property type="entry name" value="CNMP_BINDING_2"/>
    <property type="match status" value="1"/>
</dbReference>
<feature type="binding site" evidence="7">
    <location>
        <position position="253"/>
    </location>
    <ligand>
        <name>3',5'-cyclic AMP</name>
        <dbReference type="ChEBI" id="CHEBI:58165"/>
        <label>1</label>
    </ligand>
</feature>
<dbReference type="InterPro" id="IPR014710">
    <property type="entry name" value="RmlC-like_jellyroll"/>
</dbReference>
<dbReference type="InterPro" id="IPR003117">
    <property type="entry name" value="cAMP_dep_PK_reg_su_I/II_a/b"/>
</dbReference>
<name>A0A448WZQ8_9PLAT</name>
<evidence type="ECO:0000256" key="1">
    <source>
        <dbReference type="ARBA" id="ARBA00005753"/>
    </source>
</evidence>
<evidence type="ECO:0000259" key="9">
    <source>
        <dbReference type="PROSITE" id="PS50042"/>
    </source>
</evidence>
<dbReference type="PIRSF" id="PIRSF000548">
    <property type="entry name" value="PK_regulatory"/>
    <property type="match status" value="1"/>
</dbReference>
<comment type="similarity">
    <text evidence="1">Belongs to the cAMP-dependent kinase regulatory chain family.</text>
</comment>
<comment type="caution">
    <text evidence="10">The sequence shown here is derived from an EMBL/GenBank/DDBJ whole genome shotgun (WGS) entry which is preliminary data.</text>
</comment>
<feature type="domain" description="Cyclic nucleotide-binding" evidence="9">
    <location>
        <begin position="182"/>
        <end position="303"/>
    </location>
</feature>
<feature type="non-terminal residue" evidence="10">
    <location>
        <position position="368"/>
    </location>
</feature>
<protein>
    <recommendedName>
        <fullName evidence="9">Cyclic nucleotide-binding domain-containing protein</fullName>
    </recommendedName>
</protein>
<keyword evidence="6 7" id="KW-0114">cAMP</keyword>
<accession>A0A448WZQ8</accession>
<evidence type="ECO:0000313" key="10">
    <source>
        <dbReference type="EMBL" id="VEL24343.1"/>
    </source>
</evidence>
<evidence type="ECO:0000313" key="11">
    <source>
        <dbReference type="Proteomes" id="UP000784294"/>
    </source>
</evidence>
<dbReference type="SMART" id="SM00100">
    <property type="entry name" value="cNMP"/>
    <property type="match status" value="1"/>
</dbReference>
<feature type="region of interest" description="Disordered" evidence="8">
    <location>
        <begin position="1"/>
        <end position="20"/>
    </location>
</feature>
<dbReference type="GO" id="GO:0030552">
    <property type="term" value="F:cAMP binding"/>
    <property type="evidence" value="ECO:0007669"/>
    <property type="project" value="UniProtKB-KW"/>
</dbReference>
<dbReference type="SUPFAM" id="SSF47391">
    <property type="entry name" value="Dimerization-anchoring domain of cAMP-dependent PK regulatory subunit"/>
    <property type="match status" value="1"/>
</dbReference>
<dbReference type="InterPro" id="IPR012198">
    <property type="entry name" value="cAMP_dep_PK_reg_su"/>
</dbReference>
<dbReference type="PRINTS" id="PR00103">
    <property type="entry name" value="CAMPKINASE"/>
</dbReference>
<dbReference type="Gene3D" id="2.60.120.10">
    <property type="entry name" value="Jelly Rolls"/>
    <property type="match status" value="2"/>
</dbReference>
<evidence type="ECO:0000256" key="3">
    <source>
        <dbReference type="ARBA" id="ARBA00022566"/>
    </source>
</evidence>
<feature type="region of interest" description="Disordered" evidence="8">
    <location>
        <begin position="119"/>
        <end position="169"/>
    </location>
</feature>
<dbReference type="SUPFAM" id="SSF51206">
    <property type="entry name" value="cAMP-binding domain-like"/>
    <property type="match status" value="2"/>
</dbReference>
<dbReference type="PANTHER" id="PTHR11635">
    <property type="entry name" value="CAMP-DEPENDENT PROTEIN KINASE REGULATORY CHAIN"/>
    <property type="match status" value="1"/>
</dbReference>
<sequence length="368" mass="41081">MAGGANAGPEAGGPESADEAEPAVGYLDLMKEFTSVVVRNRPTDVVTFATDYFNRLQDKTSRGEEAEASCSRSGSPNPAGNAEFRLEESARGGQEGENDDLLDQTSLEEMMMLVGRRRPSVAAEPFNPEEADEDADDSDVDDDEEEEEEEEEENSRMARTRRKKKTPEQRELLRRICQGSLIFRELDEEQMSRVTNCMFERRVEAGETVIAQGEEGDNFYVIESGEFDVYLQEGGSGPRKLIANYRDSGCFGELALMYNAPRSATVVARTIGRLWCMSRPAFRRRVLLHAAQRRAEFIALLHSVSLLRGTSQYEKMCLADALSWRICSDGEQIVQQGETGKECFFIFSGQVRIVLEENEDEAVTTATA</sequence>
<proteinExistence type="inferred from homology"/>
<dbReference type="PROSITE" id="PS50042">
    <property type="entry name" value="CNMP_BINDING_3"/>
    <property type="match status" value="2"/>
</dbReference>
<evidence type="ECO:0000256" key="2">
    <source>
        <dbReference type="ARBA" id="ARBA00022553"/>
    </source>
</evidence>
<dbReference type="GO" id="GO:0005952">
    <property type="term" value="C:cAMP-dependent protein kinase complex"/>
    <property type="evidence" value="ECO:0007669"/>
    <property type="project" value="InterPro"/>
</dbReference>
<evidence type="ECO:0000256" key="4">
    <source>
        <dbReference type="ARBA" id="ARBA00022737"/>
    </source>
</evidence>
<dbReference type="InterPro" id="IPR018490">
    <property type="entry name" value="cNMP-bd_dom_sf"/>
</dbReference>
<dbReference type="InterPro" id="IPR050503">
    <property type="entry name" value="cAMP-dep_PK_reg_su-like"/>
</dbReference>
<evidence type="ECO:0000256" key="6">
    <source>
        <dbReference type="ARBA" id="ARBA00023149"/>
    </source>
</evidence>
<gene>
    <name evidence="10" type="ORF">PXEA_LOCUS17783</name>
</gene>
<dbReference type="EMBL" id="CAAALY010067206">
    <property type="protein sequence ID" value="VEL24343.1"/>
    <property type="molecule type" value="Genomic_DNA"/>
</dbReference>
<dbReference type="GO" id="GO:0004862">
    <property type="term" value="F:cAMP-dependent protein kinase inhibitor activity"/>
    <property type="evidence" value="ECO:0007669"/>
    <property type="project" value="TreeGrafter"/>
</dbReference>
<feature type="domain" description="Cyclic nucleotide-binding" evidence="9">
    <location>
        <begin position="306"/>
        <end position="368"/>
    </location>
</feature>
<dbReference type="CDD" id="cd12084">
    <property type="entry name" value="DD_RII_PKA-like"/>
    <property type="match status" value="1"/>
</dbReference>
<reference evidence="10" key="1">
    <citation type="submission" date="2018-11" db="EMBL/GenBank/DDBJ databases">
        <authorList>
            <consortium name="Pathogen Informatics"/>
        </authorList>
    </citation>
    <scope>NUCLEOTIDE SEQUENCE</scope>
</reference>
<evidence type="ECO:0000256" key="8">
    <source>
        <dbReference type="SAM" id="MobiDB-lite"/>
    </source>
</evidence>
<dbReference type="PROSITE" id="PS00888">
    <property type="entry name" value="CNMP_BINDING_1"/>
    <property type="match status" value="1"/>
</dbReference>
<dbReference type="GO" id="GO:0005829">
    <property type="term" value="C:cytosol"/>
    <property type="evidence" value="ECO:0007669"/>
    <property type="project" value="TreeGrafter"/>
</dbReference>
<keyword evidence="4" id="KW-0677">Repeat</keyword>
<dbReference type="CDD" id="cd00038">
    <property type="entry name" value="CAP_ED"/>
    <property type="match status" value="2"/>
</dbReference>
<keyword evidence="3 7" id="KW-0116">cAMP-binding</keyword>
<dbReference type="Pfam" id="PF00027">
    <property type="entry name" value="cNMP_binding"/>
    <property type="match status" value="1"/>
</dbReference>
<feature type="compositionally biased region" description="Basic and acidic residues" evidence="8">
    <location>
        <begin position="56"/>
        <end position="65"/>
    </location>
</feature>
<feature type="region of interest" description="Disordered" evidence="8">
    <location>
        <begin position="56"/>
        <end position="82"/>
    </location>
</feature>
<keyword evidence="5 7" id="KW-0547">Nucleotide-binding</keyword>
<keyword evidence="11" id="KW-1185">Reference proteome</keyword>
<dbReference type="Gene3D" id="1.20.890.10">
    <property type="entry name" value="cAMP-dependent protein kinase regulatory subunit, dimerization-anchoring domain"/>
    <property type="match status" value="1"/>
</dbReference>
<dbReference type="InterPro" id="IPR018488">
    <property type="entry name" value="cNMP-bd_CS"/>
</dbReference>
<dbReference type="SMART" id="SM00394">
    <property type="entry name" value="RIIa"/>
    <property type="match status" value="1"/>
</dbReference>
<dbReference type="GO" id="GO:0034236">
    <property type="term" value="F:protein kinase A catalytic subunit binding"/>
    <property type="evidence" value="ECO:0007669"/>
    <property type="project" value="TreeGrafter"/>
</dbReference>
<feature type="compositionally biased region" description="Acidic residues" evidence="8">
    <location>
        <begin position="127"/>
        <end position="153"/>
    </location>
</feature>
<dbReference type="Pfam" id="PF02197">
    <property type="entry name" value="RIIa"/>
    <property type="match status" value="1"/>
</dbReference>
<evidence type="ECO:0000256" key="5">
    <source>
        <dbReference type="ARBA" id="ARBA00022741"/>
    </source>
</evidence>
<dbReference type="InterPro" id="IPR000595">
    <property type="entry name" value="cNMP-bd_dom"/>
</dbReference>
<evidence type="ECO:0000256" key="7">
    <source>
        <dbReference type="PIRSR" id="PIRSR000548-1"/>
    </source>
</evidence>